<proteinExistence type="predicted"/>
<accession>A0A1B0ZRB4</accession>
<protein>
    <submittedName>
        <fullName evidence="1">Uncharacterized protein</fullName>
    </submittedName>
</protein>
<keyword evidence="2" id="KW-1185">Reference proteome</keyword>
<dbReference type="AlphaFoldDB" id="A0A1B0ZRB4"/>
<sequence length="39" mass="4222">MFGCEIEVIELKKYSADIEMPDGGIASSLQAAFEEIQSA</sequence>
<evidence type="ECO:0000313" key="2">
    <source>
        <dbReference type="Proteomes" id="UP000092565"/>
    </source>
</evidence>
<gene>
    <name evidence="1" type="ORF">JL2886_01720</name>
</gene>
<evidence type="ECO:0000313" key="1">
    <source>
        <dbReference type="EMBL" id="ANP36628.1"/>
    </source>
</evidence>
<reference evidence="1 2" key="1">
    <citation type="submission" date="2016-04" db="EMBL/GenBank/DDBJ databases">
        <authorList>
            <person name="Evans L.H."/>
            <person name="Alamgir A."/>
            <person name="Owens N."/>
            <person name="Weber N.D."/>
            <person name="Virtaneva K."/>
            <person name="Barbian K."/>
            <person name="Babar A."/>
            <person name="Rosenke K."/>
        </authorList>
    </citation>
    <scope>NUCLEOTIDE SEQUENCE [LARGE SCALE GENOMIC DNA]</scope>
    <source>
        <strain evidence="1 2">JL2886</strain>
    </source>
</reference>
<name>A0A1B0ZRB4_9RHOB</name>
<dbReference type="Proteomes" id="UP000092565">
    <property type="component" value="Chromosome"/>
</dbReference>
<dbReference type="EMBL" id="CP015124">
    <property type="protein sequence ID" value="ANP36628.1"/>
    <property type="molecule type" value="Genomic_DNA"/>
</dbReference>
<organism evidence="1 2">
    <name type="scientific">Phaeobacter gallaeciensis</name>
    <dbReference type="NCBI Taxonomy" id="60890"/>
    <lineage>
        <taxon>Bacteria</taxon>
        <taxon>Pseudomonadati</taxon>
        <taxon>Pseudomonadota</taxon>
        <taxon>Alphaproteobacteria</taxon>
        <taxon>Rhodobacterales</taxon>
        <taxon>Roseobacteraceae</taxon>
        <taxon>Phaeobacter</taxon>
    </lineage>
</organism>